<dbReference type="InterPro" id="IPR044537">
    <property type="entry name" value="Rip2-like"/>
</dbReference>
<keyword evidence="11" id="KW-0482">Metalloprotease</keyword>
<evidence type="ECO:0000313" key="15">
    <source>
        <dbReference type="Proteomes" id="UP001222958"/>
    </source>
</evidence>
<dbReference type="InterPro" id="IPR052348">
    <property type="entry name" value="Metallopeptidase_M50B"/>
</dbReference>
<keyword evidence="10 13" id="KW-1133">Transmembrane helix</keyword>
<keyword evidence="12 13" id="KW-0472">Membrane</keyword>
<evidence type="ECO:0000256" key="8">
    <source>
        <dbReference type="ARBA" id="ARBA00022801"/>
    </source>
</evidence>
<dbReference type="Proteomes" id="UP001222958">
    <property type="component" value="Unassembled WGS sequence"/>
</dbReference>
<evidence type="ECO:0000256" key="12">
    <source>
        <dbReference type="ARBA" id="ARBA00023136"/>
    </source>
</evidence>
<dbReference type="GO" id="GO:0005886">
    <property type="term" value="C:plasma membrane"/>
    <property type="evidence" value="ECO:0007669"/>
    <property type="project" value="UniProtKB-SubCell"/>
</dbReference>
<evidence type="ECO:0000256" key="10">
    <source>
        <dbReference type="ARBA" id="ARBA00022989"/>
    </source>
</evidence>
<evidence type="ECO:0000256" key="13">
    <source>
        <dbReference type="SAM" id="Phobius"/>
    </source>
</evidence>
<dbReference type="GO" id="GO:0006508">
    <property type="term" value="P:proteolysis"/>
    <property type="evidence" value="ECO:0007669"/>
    <property type="project" value="UniProtKB-KW"/>
</dbReference>
<reference evidence="14" key="1">
    <citation type="submission" date="2023-04" db="EMBL/GenBank/DDBJ databases">
        <title>Epidemiological investigation of Clostridium perfringens isolated from cattle.</title>
        <authorList>
            <person name="Tian R."/>
        </authorList>
    </citation>
    <scope>NUCLEOTIDE SEQUENCE</scope>
    <source>
        <strain evidence="14">ZWCP172</strain>
    </source>
</reference>
<protein>
    <submittedName>
        <fullName evidence="14">Site-2 protease family protein</fullName>
    </submittedName>
</protein>
<evidence type="ECO:0000313" key="14">
    <source>
        <dbReference type="EMBL" id="MDH2335079.1"/>
    </source>
</evidence>
<keyword evidence="7" id="KW-0479">Metal-binding</keyword>
<evidence type="ECO:0000256" key="1">
    <source>
        <dbReference type="ARBA" id="ARBA00001947"/>
    </source>
</evidence>
<keyword evidence="8" id="KW-0378">Hydrolase</keyword>
<name>A0AAP4A4Z7_CLOPF</name>
<sequence length="207" mass="23488">MQFLLDAFLSIPAILIAFSVKEYTRAKMADKLGDKSPRFKGELTLDPLKHVDIVGALMMAFFGFGWSKSVEINKYAFKNPKKDALKVNIAAWLSNLVVAIIGVILTGLYLRFFGLRGDLSQIIFLILQYIIILNVNFFVFNILPLPGLDCFRILEDLKPQLFYKISGIVYQYYYPILIVIILLGRYVLAIPSQLAMIFVYSIGGLFI</sequence>
<keyword evidence="4" id="KW-1003">Cell membrane</keyword>
<dbReference type="CDD" id="cd06158">
    <property type="entry name" value="S2P-M50_like_1"/>
    <property type="match status" value="1"/>
</dbReference>
<comment type="cofactor">
    <cofactor evidence="1">
        <name>Zn(2+)</name>
        <dbReference type="ChEBI" id="CHEBI:29105"/>
    </cofactor>
</comment>
<feature type="transmembrane region" description="Helical" evidence="13">
    <location>
        <begin position="161"/>
        <end position="182"/>
    </location>
</feature>
<evidence type="ECO:0000256" key="9">
    <source>
        <dbReference type="ARBA" id="ARBA00022833"/>
    </source>
</evidence>
<feature type="transmembrane region" description="Helical" evidence="13">
    <location>
        <begin position="122"/>
        <end position="140"/>
    </location>
</feature>
<evidence type="ECO:0000256" key="7">
    <source>
        <dbReference type="ARBA" id="ARBA00022723"/>
    </source>
</evidence>
<evidence type="ECO:0000256" key="3">
    <source>
        <dbReference type="ARBA" id="ARBA00007931"/>
    </source>
</evidence>
<proteinExistence type="inferred from homology"/>
<dbReference type="GO" id="GO:0046872">
    <property type="term" value="F:metal ion binding"/>
    <property type="evidence" value="ECO:0007669"/>
    <property type="project" value="UniProtKB-KW"/>
</dbReference>
<dbReference type="EMBL" id="JARVUX010000001">
    <property type="protein sequence ID" value="MDH2335079.1"/>
    <property type="molecule type" value="Genomic_DNA"/>
</dbReference>
<comment type="caution">
    <text evidence="14">The sequence shown here is derived from an EMBL/GenBank/DDBJ whole genome shotgun (WGS) entry which is preliminary data.</text>
</comment>
<gene>
    <name evidence="14" type="ORF">QDQ28_02620</name>
</gene>
<keyword evidence="9" id="KW-0862">Zinc</keyword>
<dbReference type="RefSeq" id="WP_279856866.1">
    <property type="nucleotide sequence ID" value="NZ_JARVUX010000001.1"/>
</dbReference>
<dbReference type="PANTHER" id="PTHR35864">
    <property type="entry name" value="ZINC METALLOPROTEASE MJ0611-RELATED"/>
    <property type="match status" value="1"/>
</dbReference>
<evidence type="ECO:0000256" key="2">
    <source>
        <dbReference type="ARBA" id="ARBA00004651"/>
    </source>
</evidence>
<dbReference type="GO" id="GO:0008237">
    <property type="term" value="F:metallopeptidase activity"/>
    <property type="evidence" value="ECO:0007669"/>
    <property type="project" value="UniProtKB-KW"/>
</dbReference>
<keyword evidence="5 14" id="KW-0645">Protease</keyword>
<evidence type="ECO:0000256" key="6">
    <source>
        <dbReference type="ARBA" id="ARBA00022692"/>
    </source>
</evidence>
<comment type="subcellular location">
    <subcellularLocation>
        <location evidence="2">Cell membrane</location>
        <topology evidence="2">Multi-pass membrane protein</topology>
    </subcellularLocation>
</comment>
<evidence type="ECO:0000256" key="11">
    <source>
        <dbReference type="ARBA" id="ARBA00023049"/>
    </source>
</evidence>
<feature type="transmembrane region" description="Helical" evidence="13">
    <location>
        <begin position="50"/>
        <end position="66"/>
    </location>
</feature>
<dbReference type="PANTHER" id="PTHR35864:SF1">
    <property type="entry name" value="ZINC METALLOPROTEASE YWHC-RELATED"/>
    <property type="match status" value="1"/>
</dbReference>
<feature type="transmembrane region" description="Helical" evidence="13">
    <location>
        <begin position="87"/>
        <end position="110"/>
    </location>
</feature>
<dbReference type="AlphaFoldDB" id="A0AAP4A4Z7"/>
<accession>A0AAP4A4Z7</accession>
<evidence type="ECO:0000256" key="4">
    <source>
        <dbReference type="ARBA" id="ARBA00022475"/>
    </source>
</evidence>
<evidence type="ECO:0000256" key="5">
    <source>
        <dbReference type="ARBA" id="ARBA00022670"/>
    </source>
</evidence>
<comment type="similarity">
    <text evidence="3">Belongs to the peptidase M50B family.</text>
</comment>
<organism evidence="14 15">
    <name type="scientific">Clostridium perfringens</name>
    <dbReference type="NCBI Taxonomy" id="1502"/>
    <lineage>
        <taxon>Bacteria</taxon>
        <taxon>Bacillati</taxon>
        <taxon>Bacillota</taxon>
        <taxon>Clostridia</taxon>
        <taxon>Eubacteriales</taxon>
        <taxon>Clostridiaceae</taxon>
        <taxon>Clostridium</taxon>
    </lineage>
</organism>
<keyword evidence="6 13" id="KW-0812">Transmembrane</keyword>